<evidence type="ECO:0000256" key="2">
    <source>
        <dbReference type="ARBA" id="ARBA00023002"/>
    </source>
</evidence>
<dbReference type="Gene3D" id="3.40.50.150">
    <property type="entry name" value="Vaccinia Virus protein VP39"/>
    <property type="match status" value="1"/>
</dbReference>
<dbReference type="EMBL" id="REFW01000001">
    <property type="protein sequence ID" value="RMB61453.1"/>
    <property type="molecule type" value="Genomic_DNA"/>
</dbReference>
<evidence type="ECO:0000313" key="6">
    <source>
        <dbReference type="EMBL" id="RMB61453.1"/>
    </source>
</evidence>
<keyword evidence="6" id="KW-0489">Methyltransferase</keyword>
<name>A0A3M0GIL1_9ACTN</name>
<keyword evidence="7" id="KW-1185">Reference proteome</keyword>
<evidence type="ECO:0000256" key="1">
    <source>
        <dbReference type="ARBA" id="ARBA00022630"/>
    </source>
</evidence>
<keyword evidence="6" id="KW-0808">Transferase</keyword>
<dbReference type="RefSeq" id="WP_121900000.1">
    <property type="nucleotide sequence ID" value="NZ_REFW01000001.1"/>
</dbReference>
<dbReference type="SUPFAM" id="SSF53335">
    <property type="entry name" value="S-adenosyl-L-methionine-dependent methyltransferases"/>
    <property type="match status" value="1"/>
</dbReference>
<dbReference type="Gene3D" id="3.50.50.60">
    <property type="entry name" value="FAD/NAD(P)-binding domain"/>
    <property type="match status" value="2"/>
</dbReference>
<comment type="caution">
    <text evidence="6">The sequence shown here is derived from an EMBL/GenBank/DDBJ whole genome shotgun (WGS) entry which is preliminary data.</text>
</comment>
<evidence type="ECO:0000256" key="3">
    <source>
        <dbReference type="ARBA" id="ARBA00048132"/>
    </source>
</evidence>
<sequence>MVVVGGSAAGLSGAKIAARSRRSVLVIDSGAPRNSAADGVHNYLYSEGASPSRLGEIGRAEANHYGVQVLPGTASSATIIDAPIDGASRFTITIELQDGGVRTVWARRLLLATGLVDELPDIDGLGERWGRDVLHCPFCHGWEVRDRAIGVIGSGPMALHAVQLFRALSSDVVFFQHTAPDPTDDQRELLAALGVRHVVGPVTRIETTDDELSGVRMADGQIVDREAVAISTFLSARTDLVADLGLEMTDLEMGGTVIGRYLAVDDLGLTSAPGVWAAGNVSAPMAQVINSAAAGATSGAAIHMDLIAEDNRLAVTELRARAGINQSHDFGDRVRSWMNVASGRFNNTARYWDHREASWVDSRNGGSDVTADDDRAGWGPSEQFWEPHYAASAPATAGPNAVLVETVEGLSAGDALDLGCGGGGDAVWLAQNGWNVTTVDVSSTALDRVALRAGAVGVGERVRTEHHDLARTFPAGSFDLVTAQYLLSPVEFDRPSVLAQAATAIRPGGMLLIVDHASVAPWSWADPETVFPSPRDTLEAIGLDLEQWDITRLENCDRSANGPDGQSAVVTDTVIALTRR</sequence>
<gene>
    <name evidence="6" type="ORF">EAX62_02035</name>
</gene>
<comment type="catalytic activity">
    <reaction evidence="3">
        <text>[thioredoxin]-dithiol + NADP(+) = [thioredoxin]-disulfide + NADPH + H(+)</text>
        <dbReference type="Rhea" id="RHEA:20345"/>
        <dbReference type="Rhea" id="RHEA-COMP:10698"/>
        <dbReference type="Rhea" id="RHEA-COMP:10700"/>
        <dbReference type="ChEBI" id="CHEBI:15378"/>
        <dbReference type="ChEBI" id="CHEBI:29950"/>
        <dbReference type="ChEBI" id="CHEBI:50058"/>
        <dbReference type="ChEBI" id="CHEBI:57783"/>
        <dbReference type="ChEBI" id="CHEBI:58349"/>
        <dbReference type="EC" id="1.8.1.9"/>
    </reaction>
</comment>
<dbReference type="SUPFAM" id="SSF51905">
    <property type="entry name" value="FAD/NAD(P)-binding domain"/>
    <property type="match status" value="1"/>
</dbReference>
<dbReference type="InterPro" id="IPR036188">
    <property type="entry name" value="FAD/NAD-bd_sf"/>
</dbReference>
<dbReference type="InterPro" id="IPR029063">
    <property type="entry name" value="SAM-dependent_MTases_sf"/>
</dbReference>
<dbReference type="PRINTS" id="PR00368">
    <property type="entry name" value="FADPNR"/>
</dbReference>
<dbReference type="Pfam" id="PF08241">
    <property type="entry name" value="Methyltransf_11"/>
    <property type="match status" value="1"/>
</dbReference>
<keyword evidence="2" id="KW-0560">Oxidoreductase</keyword>
<evidence type="ECO:0000259" key="4">
    <source>
        <dbReference type="Pfam" id="PF07992"/>
    </source>
</evidence>
<evidence type="ECO:0000313" key="7">
    <source>
        <dbReference type="Proteomes" id="UP000275256"/>
    </source>
</evidence>
<dbReference type="Pfam" id="PF07992">
    <property type="entry name" value="Pyr_redox_2"/>
    <property type="match status" value="1"/>
</dbReference>
<dbReference type="Proteomes" id="UP000275256">
    <property type="component" value="Unassembled WGS sequence"/>
</dbReference>
<dbReference type="CDD" id="cd02440">
    <property type="entry name" value="AdoMet_MTases"/>
    <property type="match status" value="1"/>
</dbReference>
<keyword evidence="1" id="KW-0285">Flavoprotein</keyword>
<dbReference type="GO" id="GO:0032259">
    <property type="term" value="P:methylation"/>
    <property type="evidence" value="ECO:0007669"/>
    <property type="project" value="UniProtKB-KW"/>
</dbReference>
<dbReference type="GO" id="GO:0004791">
    <property type="term" value="F:thioredoxin-disulfide reductase (NADPH) activity"/>
    <property type="evidence" value="ECO:0007669"/>
    <property type="project" value="UniProtKB-EC"/>
</dbReference>
<proteinExistence type="predicted"/>
<dbReference type="InterPro" id="IPR050097">
    <property type="entry name" value="Ferredoxin-NADP_redctase_2"/>
</dbReference>
<dbReference type="PRINTS" id="PR00469">
    <property type="entry name" value="PNDRDTASEII"/>
</dbReference>
<organism evidence="6 7">
    <name type="scientific">Tessaracoccus antarcticus</name>
    <dbReference type="NCBI Taxonomy" id="2479848"/>
    <lineage>
        <taxon>Bacteria</taxon>
        <taxon>Bacillati</taxon>
        <taxon>Actinomycetota</taxon>
        <taxon>Actinomycetes</taxon>
        <taxon>Propionibacteriales</taxon>
        <taxon>Propionibacteriaceae</taxon>
        <taxon>Tessaracoccus</taxon>
    </lineage>
</organism>
<dbReference type="AlphaFoldDB" id="A0A3M0GIL1"/>
<dbReference type="OrthoDB" id="9786503at2"/>
<accession>A0A3M0GIL1</accession>
<reference evidence="6 7" key="1">
    <citation type="submission" date="2018-10" db="EMBL/GenBank/DDBJ databases">
        <title>Tessaracoccus antarcticuss sp. nov., isolated from sediment.</title>
        <authorList>
            <person name="Zhou L.Y."/>
            <person name="Du Z.J."/>
        </authorList>
    </citation>
    <scope>NUCLEOTIDE SEQUENCE [LARGE SCALE GENOMIC DNA]</scope>
    <source>
        <strain evidence="6 7">JDX10</strain>
    </source>
</reference>
<feature type="domain" description="Methyltransferase type 11" evidence="5">
    <location>
        <begin position="416"/>
        <end position="513"/>
    </location>
</feature>
<protein>
    <submittedName>
        <fullName evidence="6">SAM-dependent methyltransferase</fullName>
    </submittedName>
</protein>
<feature type="domain" description="FAD/NAD(P)-binding" evidence="4">
    <location>
        <begin position="2"/>
        <end position="293"/>
    </location>
</feature>
<dbReference type="GO" id="GO:0008757">
    <property type="term" value="F:S-adenosylmethionine-dependent methyltransferase activity"/>
    <property type="evidence" value="ECO:0007669"/>
    <property type="project" value="InterPro"/>
</dbReference>
<evidence type="ECO:0000259" key="5">
    <source>
        <dbReference type="Pfam" id="PF08241"/>
    </source>
</evidence>
<dbReference type="InterPro" id="IPR013216">
    <property type="entry name" value="Methyltransf_11"/>
</dbReference>
<dbReference type="InterPro" id="IPR023753">
    <property type="entry name" value="FAD/NAD-binding_dom"/>
</dbReference>
<dbReference type="PANTHER" id="PTHR48105">
    <property type="entry name" value="THIOREDOXIN REDUCTASE 1-RELATED-RELATED"/>
    <property type="match status" value="1"/>
</dbReference>